<keyword evidence="2 4" id="KW-0238">DNA-binding</keyword>
<proteinExistence type="inferred from homology"/>
<dbReference type="PROSITE" id="PS51740">
    <property type="entry name" value="SPOVT_ABRB"/>
    <property type="match status" value="1"/>
</dbReference>
<dbReference type="Gene3D" id="2.10.260.10">
    <property type="match status" value="1"/>
</dbReference>
<dbReference type="InterPro" id="IPR047976">
    <property type="entry name" value="Anti_VapB2-like"/>
</dbReference>
<name>A0A354YW20_9FIRM</name>
<dbReference type="Pfam" id="PF04014">
    <property type="entry name" value="MazE_antitoxin"/>
    <property type="match status" value="1"/>
</dbReference>
<accession>A0A354YW20</accession>
<evidence type="ECO:0000259" key="3">
    <source>
        <dbReference type="PROSITE" id="PS51740"/>
    </source>
</evidence>
<dbReference type="AlphaFoldDB" id="A0A354YW20"/>
<dbReference type="InterPro" id="IPR037914">
    <property type="entry name" value="SpoVT-AbrB_sf"/>
</dbReference>
<dbReference type="InterPro" id="IPR051734">
    <property type="entry name" value="VapB_TA_antitoxins"/>
</dbReference>
<dbReference type="GO" id="GO:0003677">
    <property type="term" value="F:DNA binding"/>
    <property type="evidence" value="ECO:0007669"/>
    <property type="project" value="UniProtKB-UniRule"/>
</dbReference>
<organism evidence="4 5">
    <name type="scientific">Syntrophomonas wolfei</name>
    <dbReference type="NCBI Taxonomy" id="863"/>
    <lineage>
        <taxon>Bacteria</taxon>
        <taxon>Bacillati</taxon>
        <taxon>Bacillota</taxon>
        <taxon>Clostridia</taxon>
        <taxon>Eubacteriales</taxon>
        <taxon>Syntrophomonadaceae</taxon>
        <taxon>Syntrophomonas</taxon>
    </lineage>
</organism>
<dbReference type="STRING" id="378794.GCA_001570625_02204"/>
<sequence length="75" mass="8838">MDTAKIFINGRSQAVRLPKDYRFDGNEVYVKKIDDIVVLIPMDSVWTILESGTHYFTEDFMADRKQPEIQNREEL</sequence>
<dbReference type="PANTHER" id="PTHR37550">
    <property type="entry name" value="ANTITOXIN VAPB1"/>
    <property type="match status" value="1"/>
</dbReference>
<evidence type="ECO:0000313" key="5">
    <source>
        <dbReference type="Proteomes" id="UP000263273"/>
    </source>
</evidence>
<feature type="domain" description="SpoVT-AbrB" evidence="3">
    <location>
        <begin position="4"/>
        <end position="44"/>
    </location>
</feature>
<dbReference type="EMBL" id="DNZF01000018">
    <property type="protein sequence ID" value="HBK52442.1"/>
    <property type="molecule type" value="Genomic_DNA"/>
</dbReference>
<dbReference type="Proteomes" id="UP000263273">
    <property type="component" value="Unassembled WGS sequence"/>
</dbReference>
<comment type="caution">
    <text evidence="4">The sequence shown here is derived from an EMBL/GenBank/DDBJ whole genome shotgun (WGS) entry which is preliminary data.</text>
</comment>
<protein>
    <submittedName>
        <fullName evidence="4">AbrB/MazE/SpoVT family DNA-binding domain-containing protein</fullName>
    </submittedName>
</protein>
<evidence type="ECO:0000256" key="1">
    <source>
        <dbReference type="ARBA" id="ARBA00007924"/>
    </source>
</evidence>
<gene>
    <name evidence="4" type="ORF">DDZ44_00700</name>
</gene>
<dbReference type="SUPFAM" id="SSF89447">
    <property type="entry name" value="AbrB/MazE/MraZ-like"/>
    <property type="match status" value="1"/>
</dbReference>
<dbReference type="RefSeq" id="WP_276619654.1">
    <property type="nucleotide sequence ID" value="NZ_DCDX01000020.1"/>
</dbReference>
<evidence type="ECO:0000256" key="2">
    <source>
        <dbReference type="PROSITE-ProRule" id="PRU01076"/>
    </source>
</evidence>
<reference evidence="4 5" key="1">
    <citation type="journal article" date="2018" name="Nat. Biotechnol.">
        <title>A standardized bacterial taxonomy based on genome phylogeny substantially revises the tree of life.</title>
        <authorList>
            <person name="Parks D.H."/>
            <person name="Chuvochina M."/>
            <person name="Waite D.W."/>
            <person name="Rinke C."/>
            <person name="Skarshewski A."/>
            <person name="Chaumeil P.A."/>
            <person name="Hugenholtz P."/>
        </authorList>
    </citation>
    <scope>NUCLEOTIDE SEQUENCE [LARGE SCALE GENOMIC DNA]</scope>
    <source>
        <strain evidence="4">UBA10948</strain>
    </source>
</reference>
<comment type="similarity">
    <text evidence="1">Belongs to the VapB family.</text>
</comment>
<dbReference type="PANTHER" id="PTHR37550:SF3">
    <property type="entry name" value="ANTITOXIN VAPB1"/>
    <property type="match status" value="1"/>
</dbReference>
<dbReference type="NCBIfam" id="NF040493">
    <property type="entry name" value="TA_anti_VapB"/>
    <property type="match status" value="1"/>
</dbReference>
<dbReference type="InterPro" id="IPR007159">
    <property type="entry name" value="SpoVT-AbrB_dom"/>
</dbReference>
<evidence type="ECO:0000313" key="4">
    <source>
        <dbReference type="EMBL" id="HBK52442.1"/>
    </source>
</evidence>